<feature type="domain" description="Penicillin-binding protein transpeptidase" evidence="3">
    <location>
        <begin position="175"/>
        <end position="481"/>
    </location>
</feature>
<dbReference type="GO" id="GO:0071555">
    <property type="term" value="P:cell wall organization"/>
    <property type="evidence" value="ECO:0007669"/>
    <property type="project" value="TreeGrafter"/>
</dbReference>
<dbReference type="Pfam" id="PF00905">
    <property type="entry name" value="Transpeptidase"/>
    <property type="match status" value="1"/>
</dbReference>
<dbReference type="PANTHER" id="PTHR30627">
    <property type="entry name" value="PEPTIDOGLYCAN D,D-TRANSPEPTIDASE"/>
    <property type="match status" value="1"/>
</dbReference>
<proteinExistence type="predicted"/>
<dbReference type="Pfam" id="PF03717">
    <property type="entry name" value="PBP_dimer"/>
    <property type="match status" value="1"/>
</dbReference>
<dbReference type="SUPFAM" id="SSF56601">
    <property type="entry name" value="beta-lactamase/transpeptidase-like"/>
    <property type="match status" value="1"/>
</dbReference>
<dbReference type="Gene3D" id="3.40.710.10">
    <property type="entry name" value="DD-peptidase/beta-lactamase superfamily"/>
    <property type="match status" value="1"/>
</dbReference>
<dbReference type="PANTHER" id="PTHR30627:SF1">
    <property type="entry name" value="PEPTIDOGLYCAN D,D-TRANSPEPTIDASE FTSI"/>
    <property type="match status" value="1"/>
</dbReference>
<evidence type="ECO:0000256" key="1">
    <source>
        <dbReference type="ARBA" id="ARBA00004370"/>
    </source>
</evidence>
<dbReference type="Gene3D" id="3.90.1310.10">
    <property type="entry name" value="Penicillin-binding protein 2a (Domain 2)"/>
    <property type="match status" value="1"/>
</dbReference>
<dbReference type="GO" id="GO:0005886">
    <property type="term" value="C:plasma membrane"/>
    <property type="evidence" value="ECO:0007669"/>
    <property type="project" value="TreeGrafter"/>
</dbReference>
<feature type="domain" description="Penicillin-binding protein dimerisation" evidence="4">
    <location>
        <begin position="2"/>
        <end position="133"/>
    </location>
</feature>
<dbReference type="InterPro" id="IPR036138">
    <property type="entry name" value="PBP_dimer_sf"/>
</dbReference>
<sequence>MLATSVVARNITADQTLVTDPGAVAAALAPILGADQLDLEAELTGTKRFVYLALGVSPAVWEQVSALGLAGILSESTTRRDYPAGNLAANVVGFVGRDGRGLGGLEYGLQDVLAGVDGQVTYEVAGGGRRIPTGQEQGTVAVPGSDVTLTIDRDIQWAAQAAIVKRVREADADGGTVVVMDPATGKILALASAPTFDPNDPGASSAIDRNNRALSEAFEPGSTSKVMTMAAALEEGRVVPSTRIVVPPSLTRSDKVFYDHDNHPTEHLTLTGVLAKSSNIGTILVAERVGNRKLYGYLKNFGIGQRTGIGFPGEARGFLPLVSTWFGTTASTIAFGQGISVNSVQAASVYATIANDGVRVTPSLVASTTDPDGTVHPAPVTAGTRVISTKTASTLRAMMESVVSDAGTASVARIPGYRVAGKTATAQRYDPECRCYKGYVASFIGMAPADNPRLVVAVSIINPRNGHYGGVEAGPVFKSVMSFALQATRTPPSSNRPPVMRLTW</sequence>
<dbReference type="AlphaFoldDB" id="A0A6J7L7F9"/>
<evidence type="ECO:0000313" key="5">
    <source>
        <dbReference type="EMBL" id="CAB4964011.1"/>
    </source>
</evidence>
<organism evidence="5">
    <name type="scientific">freshwater metagenome</name>
    <dbReference type="NCBI Taxonomy" id="449393"/>
    <lineage>
        <taxon>unclassified sequences</taxon>
        <taxon>metagenomes</taxon>
        <taxon>ecological metagenomes</taxon>
    </lineage>
</organism>
<dbReference type="SUPFAM" id="SSF56519">
    <property type="entry name" value="Penicillin binding protein dimerisation domain"/>
    <property type="match status" value="1"/>
</dbReference>
<keyword evidence="2" id="KW-0472">Membrane</keyword>
<dbReference type="InterPro" id="IPR050515">
    <property type="entry name" value="Beta-lactam/transpept"/>
</dbReference>
<evidence type="ECO:0000259" key="4">
    <source>
        <dbReference type="Pfam" id="PF03717"/>
    </source>
</evidence>
<comment type="subcellular location">
    <subcellularLocation>
        <location evidence="1">Membrane</location>
    </subcellularLocation>
</comment>
<evidence type="ECO:0000259" key="3">
    <source>
        <dbReference type="Pfam" id="PF00905"/>
    </source>
</evidence>
<evidence type="ECO:0000256" key="2">
    <source>
        <dbReference type="ARBA" id="ARBA00023136"/>
    </source>
</evidence>
<dbReference type="InterPro" id="IPR005311">
    <property type="entry name" value="PBP_dimer"/>
</dbReference>
<dbReference type="InterPro" id="IPR012338">
    <property type="entry name" value="Beta-lactam/transpept-like"/>
</dbReference>
<dbReference type="Gene3D" id="3.30.450.330">
    <property type="match status" value="1"/>
</dbReference>
<accession>A0A6J7L7F9</accession>
<protein>
    <submittedName>
        <fullName evidence="5">Unannotated protein</fullName>
    </submittedName>
</protein>
<dbReference type="GO" id="GO:0008658">
    <property type="term" value="F:penicillin binding"/>
    <property type="evidence" value="ECO:0007669"/>
    <property type="project" value="InterPro"/>
</dbReference>
<gene>
    <name evidence="5" type="ORF">UFOPK3773_02208</name>
</gene>
<reference evidence="5" key="1">
    <citation type="submission" date="2020-05" db="EMBL/GenBank/DDBJ databases">
        <authorList>
            <person name="Chiriac C."/>
            <person name="Salcher M."/>
            <person name="Ghai R."/>
            <person name="Kavagutti S V."/>
        </authorList>
    </citation>
    <scope>NUCLEOTIDE SEQUENCE</scope>
</reference>
<name>A0A6J7L7F9_9ZZZZ</name>
<dbReference type="InterPro" id="IPR001460">
    <property type="entry name" value="PCN-bd_Tpept"/>
</dbReference>
<dbReference type="EMBL" id="CAFBNF010000355">
    <property type="protein sequence ID" value="CAB4964011.1"/>
    <property type="molecule type" value="Genomic_DNA"/>
</dbReference>